<dbReference type="InterPro" id="IPR002110">
    <property type="entry name" value="Ankyrin_rpt"/>
</dbReference>
<dbReference type="PANTHER" id="PTHR24121:SF21">
    <property type="entry name" value="ANKYRIN REPEAT FAMILY PROTEIN"/>
    <property type="match status" value="1"/>
</dbReference>
<dbReference type="STRING" id="56857.A0A200PSR2"/>
<reference evidence="2 3" key="1">
    <citation type="journal article" date="2017" name="Mol. Plant">
        <title>The Genome of Medicinal Plant Macleaya cordata Provides New Insights into Benzylisoquinoline Alkaloids Metabolism.</title>
        <authorList>
            <person name="Liu X."/>
            <person name="Liu Y."/>
            <person name="Huang P."/>
            <person name="Ma Y."/>
            <person name="Qing Z."/>
            <person name="Tang Q."/>
            <person name="Cao H."/>
            <person name="Cheng P."/>
            <person name="Zheng Y."/>
            <person name="Yuan Z."/>
            <person name="Zhou Y."/>
            <person name="Liu J."/>
            <person name="Tang Z."/>
            <person name="Zhuo Y."/>
            <person name="Zhang Y."/>
            <person name="Yu L."/>
            <person name="Huang J."/>
            <person name="Yang P."/>
            <person name="Peng Q."/>
            <person name="Zhang J."/>
            <person name="Jiang W."/>
            <person name="Zhang Z."/>
            <person name="Lin K."/>
            <person name="Ro D.K."/>
            <person name="Chen X."/>
            <person name="Xiong X."/>
            <person name="Shang Y."/>
            <person name="Huang S."/>
            <person name="Zeng J."/>
        </authorList>
    </citation>
    <scope>NUCLEOTIDE SEQUENCE [LARGE SCALE GENOMIC DNA]</scope>
    <source>
        <strain evidence="3">cv. BLH2017</strain>
        <tissue evidence="2">Root</tissue>
    </source>
</reference>
<gene>
    <name evidence="2" type="ORF">BVC80_1653g66</name>
</gene>
<keyword evidence="1" id="KW-0040">ANK repeat</keyword>
<dbReference type="AlphaFoldDB" id="A0A200PSR2"/>
<dbReference type="Pfam" id="PF12796">
    <property type="entry name" value="Ank_2"/>
    <property type="match status" value="1"/>
</dbReference>
<dbReference type="OMA" id="GEREMFW"/>
<evidence type="ECO:0000256" key="1">
    <source>
        <dbReference type="PROSITE-ProRule" id="PRU00023"/>
    </source>
</evidence>
<dbReference type="PROSITE" id="PS50297">
    <property type="entry name" value="ANK_REP_REGION"/>
    <property type="match status" value="1"/>
</dbReference>
<dbReference type="PANTHER" id="PTHR24121">
    <property type="entry name" value="NO MECHANORECEPTOR POTENTIAL C, ISOFORM D-RELATED"/>
    <property type="match status" value="1"/>
</dbReference>
<dbReference type="OrthoDB" id="1930691at2759"/>
<comment type="caution">
    <text evidence="2">The sequence shown here is derived from an EMBL/GenBank/DDBJ whole genome shotgun (WGS) entry which is preliminary data.</text>
</comment>
<accession>A0A200PSR2</accession>
<protein>
    <submittedName>
        <fullName evidence="2">Ankyrin repeat</fullName>
    </submittedName>
</protein>
<organism evidence="2 3">
    <name type="scientific">Macleaya cordata</name>
    <name type="common">Five-seeded plume-poppy</name>
    <name type="synonym">Bocconia cordata</name>
    <dbReference type="NCBI Taxonomy" id="56857"/>
    <lineage>
        <taxon>Eukaryota</taxon>
        <taxon>Viridiplantae</taxon>
        <taxon>Streptophyta</taxon>
        <taxon>Embryophyta</taxon>
        <taxon>Tracheophyta</taxon>
        <taxon>Spermatophyta</taxon>
        <taxon>Magnoliopsida</taxon>
        <taxon>Ranunculales</taxon>
        <taxon>Papaveraceae</taxon>
        <taxon>Papaveroideae</taxon>
        <taxon>Macleaya</taxon>
    </lineage>
</organism>
<evidence type="ECO:0000313" key="2">
    <source>
        <dbReference type="EMBL" id="OVA01263.1"/>
    </source>
</evidence>
<dbReference type="SUPFAM" id="SSF48403">
    <property type="entry name" value="Ankyrin repeat"/>
    <property type="match status" value="1"/>
</dbReference>
<dbReference type="Proteomes" id="UP000195402">
    <property type="component" value="Unassembled WGS sequence"/>
</dbReference>
<sequence length="263" mass="30102">MDEMMMMTMVDDDQIEEVGRMNALYELIRDNDWRQIINWLSTSPMMAVNVILEAPKEIMEEPLIHILLQYDDPDAEPENHIEVTDLIINEIIPRLKEKDLKTTNSNGDTALHIAAAKGNMRVAKALIEKNIQLLNIKNLDEEIPLLKAALNGEREMFWELVLRGSQINKRRFDGATALHCAVLGNNFELANEIIKTNQWDSIIFTRDQLGLTVLHHLVSMPDAFRSVPPLSIFGSLLYKCVPIDRKLTPQFSKKKSDEEDPNN</sequence>
<dbReference type="Gene3D" id="1.25.40.20">
    <property type="entry name" value="Ankyrin repeat-containing domain"/>
    <property type="match status" value="2"/>
</dbReference>
<dbReference type="InParanoid" id="A0A200PSR2"/>
<dbReference type="SMART" id="SM00248">
    <property type="entry name" value="ANK"/>
    <property type="match status" value="3"/>
</dbReference>
<dbReference type="PROSITE" id="PS50088">
    <property type="entry name" value="ANK_REPEAT"/>
    <property type="match status" value="1"/>
</dbReference>
<evidence type="ECO:0000313" key="3">
    <source>
        <dbReference type="Proteomes" id="UP000195402"/>
    </source>
</evidence>
<dbReference type="InterPro" id="IPR036770">
    <property type="entry name" value="Ankyrin_rpt-contain_sf"/>
</dbReference>
<keyword evidence="3" id="KW-1185">Reference proteome</keyword>
<proteinExistence type="predicted"/>
<feature type="repeat" description="ANK" evidence="1">
    <location>
        <begin position="106"/>
        <end position="138"/>
    </location>
</feature>
<dbReference type="EMBL" id="MVGT01004145">
    <property type="protein sequence ID" value="OVA01263.1"/>
    <property type="molecule type" value="Genomic_DNA"/>
</dbReference>
<name>A0A200PSR2_MACCD</name>